<proteinExistence type="predicted"/>
<gene>
    <name evidence="1" type="ORF">UPYG_G00072140</name>
</gene>
<dbReference type="Proteomes" id="UP001557470">
    <property type="component" value="Unassembled WGS sequence"/>
</dbReference>
<reference evidence="1 2" key="1">
    <citation type="submission" date="2024-06" db="EMBL/GenBank/DDBJ databases">
        <authorList>
            <person name="Pan Q."/>
            <person name="Wen M."/>
            <person name="Jouanno E."/>
            <person name="Zahm M."/>
            <person name="Klopp C."/>
            <person name="Cabau C."/>
            <person name="Louis A."/>
            <person name="Berthelot C."/>
            <person name="Parey E."/>
            <person name="Roest Crollius H."/>
            <person name="Montfort J."/>
            <person name="Robinson-Rechavi M."/>
            <person name="Bouchez O."/>
            <person name="Lampietro C."/>
            <person name="Lopez Roques C."/>
            <person name="Donnadieu C."/>
            <person name="Postlethwait J."/>
            <person name="Bobe J."/>
            <person name="Verreycken H."/>
            <person name="Guiguen Y."/>
        </authorList>
    </citation>
    <scope>NUCLEOTIDE SEQUENCE [LARGE SCALE GENOMIC DNA]</scope>
    <source>
        <strain evidence="1">Up_M1</strain>
        <tissue evidence="1">Testis</tissue>
    </source>
</reference>
<comment type="caution">
    <text evidence="1">The sequence shown here is derived from an EMBL/GenBank/DDBJ whole genome shotgun (WGS) entry which is preliminary data.</text>
</comment>
<evidence type="ECO:0000313" key="2">
    <source>
        <dbReference type="Proteomes" id="UP001557470"/>
    </source>
</evidence>
<accession>A0ABD0XCD2</accession>
<organism evidence="1 2">
    <name type="scientific">Umbra pygmaea</name>
    <name type="common">Eastern mudminnow</name>
    <dbReference type="NCBI Taxonomy" id="75934"/>
    <lineage>
        <taxon>Eukaryota</taxon>
        <taxon>Metazoa</taxon>
        <taxon>Chordata</taxon>
        <taxon>Craniata</taxon>
        <taxon>Vertebrata</taxon>
        <taxon>Euteleostomi</taxon>
        <taxon>Actinopterygii</taxon>
        <taxon>Neopterygii</taxon>
        <taxon>Teleostei</taxon>
        <taxon>Protacanthopterygii</taxon>
        <taxon>Esociformes</taxon>
        <taxon>Umbridae</taxon>
        <taxon>Umbra</taxon>
    </lineage>
</organism>
<protein>
    <submittedName>
        <fullName evidence="1">Uncharacterized protein</fullName>
    </submittedName>
</protein>
<dbReference type="AlphaFoldDB" id="A0ABD0XCD2"/>
<dbReference type="EMBL" id="JAGEUA010000002">
    <property type="protein sequence ID" value="KAL1006420.1"/>
    <property type="molecule type" value="Genomic_DNA"/>
</dbReference>
<keyword evidence="2" id="KW-1185">Reference proteome</keyword>
<name>A0ABD0XCD2_UMBPY</name>
<evidence type="ECO:0000313" key="1">
    <source>
        <dbReference type="EMBL" id="KAL1006420.1"/>
    </source>
</evidence>
<sequence length="160" mass="18511">MVMYSKYYSMHFSASALKHLDAVYDAALHFITGANYHAHHCLLYTAVGWDSLKFRRSRHWLMFVYKAVLQKLPFKIRTREGPKSRGQQERQQSALADREVQVQMMIGAEMPSRSEGPQELHQQPPLFCKGFFFHHILQCVCENCAQSAKREFVRSGTDVG</sequence>